<accession>A0A2A7UXF5</accession>
<comment type="caution">
    <text evidence="1">The sequence shown here is derived from an EMBL/GenBank/DDBJ whole genome shotgun (WGS) entry which is preliminary data.</text>
</comment>
<evidence type="ECO:0000313" key="2">
    <source>
        <dbReference type="Proteomes" id="UP000220246"/>
    </source>
</evidence>
<gene>
    <name evidence="1" type="ORF">CRM82_16160</name>
</gene>
<dbReference type="EMBL" id="PDEA01000001">
    <property type="protein sequence ID" value="PEH89934.1"/>
    <property type="molecule type" value="Genomic_DNA"/>
</dbReference>
<dbReference type="STRING" id="1219032.GCA_001515545_00599"/>
<dbReference type="Proteomes" id="UP000220246">
    <property type="component" value="Unassembled WGS sequence"/>
</dbReference>
<dbReference type="AlphaFoldDB" id="A0A2A7UXF5"/>
<reference evidence="2" key="1">
    <citation type="submission" date="2017-09" db="EMBL/GenBank/DDBJ databases">
        <title>FDA dAtabase for Regulatory Grade micrObial Sequences (FDA-ARGOS): Supporting development and validation of Infectious Disease Dx tests.</title>
        <authorList>
            <person name="Minogue T."/>
            <person name="Wolcott M."/>
            <person name="Wasieloski L."/>
            <person name="Aguilar W."/>
            <person name="Moore D."/>
            <person name="Tallon L."/>
            <person name="Sadzewicz L."/>
            <person name="Ott S."/>
            <person name="Zhao X."/>
            <person name="Nagaraj S."/>
            <person name="Vavikolanu K."/>
            <person name="Aluvathingal J."/>
            <person name="Nadendla S."/>
            <person name="Sichtig H."/>
        </authorList>
    </citation>
    <scope>NUCLEOTIDE SEQUENCE [LARGE SCALE GENOMIC DNA]</scope>
    <source>
        <strain evidence="2">FDAARGOS_394</strain>
    </source>
</reference>
<proteinExistence type="predicted"/>
<name>A0A2A7UXF5_COMTR</name>
<sequence length="107" mass="11794">MPNLTFYISAPMPSEAALALLSADCMQLCTGVLAAQQQNVHVIYVAARPGHGLPIHVEVQYRLEPFRTPEVLQRFMQKLQASIVQHTASPARIRCFGYGAGQIHALH</sequence>
<evidence type="ECO:0000313" key="1">
    <source>
        <dbReference type="EMBL" id="PEH89934.1"/>
    </source>
</evidence>
<protein>
    <recommendedName>
        <fullName evidence="3">5-carboxymethyl-2-hydroxymuconate isomerase</fullName>
    </recommendedName>
</protein>
<keyword evidence="2" id="KW-1185">Reference proteome</keyword>
<evidence type="ECO:0008006" key="3">
    <source>
        <dbReference type="Google" id="ProtNLM"/>
    </source>
</evidence>
<dbReference type="OrthoDB" id="8687355at2"/>
<organism evidence="1 2">
    <name type="scientific">Comamonas terrigena</name>
    <dbReference type="NCBI Taxonomy" id="32013"/>
    <lineage>
        <taxon>Bacteria</taxon>
        <taxon>Pseudomonadati</taxon>
        <taxon>Pseudomonadota</taxon>
        <taxon>Betaproteobacteria</taxon>
        <taxon>Burkholderiales</taxon>
        <taxon>Comamonadaceae</taxon>
        <taxon>Comamonas</taxon>
    </lineage>
</organism>